<name>A0A6J4KHJ7_9CHLR</name>
<organism evidence="2">
    <name type="scientific">uncultured Chloroflexota bacterium</name>
    <dbReference type="NCBI Taxonomy" id="166587"/>
    <lineage>
        <taxon>Bacteria</taxon>
        <taxon>Bacillati</taxon>
        <taxon>Chloroflexota</taxon>
        <taxon>environmental samples</taxon>
    </lineage>
</organism>
<evidence type="ECO:0000256" key="1">
    <source>
        <dbReference type="SAM" id="MobiDB-lite"/>
    </source>
</evidence>
<protein>
    <submittedName>
        <fullName evidence="2">Uncharacterized protein</fullName>
    </submittedName>
</protein>
<accession>A0A6J4KHJ7</accession>
<dbReference type="EMBL" id="CADCTC010000319">
    <property type="protein sequence ID" value="CAA9306354.1"/>
    <property type="molecule type" value="Genomic_DNA"/>
</dbReference>
<dbReference type="AlphaFoldDB" id="A0A6J4KHJ7"/>
<reference evidence="2" key="1">
    <citation type="submission" date="2020-02" db="EMBL/GenBank/DDBJ databases">
        <authorList>
            <person name="Meier V. D."/>
        </authorList>
    </citation>
    <scope>NUCLEOTIDE SEQUENCE</scope>
    <source>
        <strain evidence="2">AVDCRST_MAG77</strain>
    </source>
</reference>
<proteinExistence type="predicted"/>
<evidence type="ECO:0000313" key="2">
    <source>
        <dbReference type="EMBL" id="CAA9306354.1"/>
    </source>
</evidence>
<sequence>CWWSRTTAASQRWWPPRLTPKATRRPWQRAAARRCACCSTTWRRTWCCWTWGCPTWTPTSSRAAIERCLALTPHSSCSPRPIPPRRLRQPSASALPGSWPSPSTWTRCWRWWTATSRRRCTHRPRARWPD</sequence>
<feature type="non-terminal residue" evidence="2">
    <location>
        <position position="130"/>
    </location>
</feature>
<feature type="non-terminal residue" evidence="2">
    <location>
        <position position="1"/>
    </location>
</feature>
<feature type="region of interest" description="Disordered" evidence="1">
    <location>
        <begin position="76"/>
        <end position="102"/>
    </location>
</feature>
<gene>
    <name evidence="2" type="ORF">AVDCRST_MAG77-6086</name>
</gene>